<comment type="cofactor">
    <cofactor evidence="2">
        <name>Mg(2+)</name>
        <dbReference type="ChEBI" id="CHEBI:18420"/>
    </cofactor>
</comment>
<dbReference type="Proteomes" id="UP000234789">
    <property type="component" value="Unassembled WGS sequence"/>
</dbReference>
<dbReference type="PANTHER" id="PTHR34448">
    <property type="entry name" value="AMINOPEPTIDASE"/>
    <property type="match status" value="1"/>
</dbReference>
<proteinExistence type="inferred from homology"/>
<organism evidence="10 11">
    <name type="scientific">Paenibacillus pasadenensis</name>
    <dbReference type="NCBI Taxonomy" id="217090"/>
    <lineage>
        <taxon>Bacteria</taxon>
        <taxon>Bacillati</taxon>
        <taxon>Bacillota</taxon>
        <taxon>Bacilli</taxon>
        <taxon>Bacillales</taxon>
        <taxon>Paenibacillaceae</taxon>
        <taxon>Paenibacillus</taxon>
    </lineage>
</organism>
<evidence type="ECO:0000256" key="5">
    <source>
        <dbReference type="ARBA" id="ARBA00022438"/>
    </source>
</evidence>
<dbReference type="Pfam" id="PF02073">
    <property type="entry name" value="Peptidase_M29"/>
    <property type="match status" value="1"/>
</dbReference>
<sequence>MGTEFIYSRRYAAMRDPRLQTLAANLVRHSVRVQPGENILIDMIGPERELAKCLVEEVARAGGRPFVETSDRSVLRSMLLHATPEQIGLWSKLDQERMKQMQGYIGIRSGENVNELSDVPEDKMKLYQQLYSHPVHSEIRVKKTKWVVLRYPNASMSQLAKMSTEAFEDFYFDVCNLDYSRMEDAMTPLQQLMDRTDKVRIVGPGTDLSFSIKGIGSVKCAGERNIPDGELYTAPIRDSVQGTITYNTSSVNSGVTFDNISFTFENGRIVKATSSDTDRINEILDTDEGARYIGEFSLGFNPYILHPMNDTLFDEKIAGSLHFTPGQAYEEADNGNRSAVHWDLVLIQRPEYGGGEIYFDDVLIRKDGLFVLPELEGLNPERLK</sequence>
<keyword evidence="11" id="KW-1185">Reference proteome</keyword>
<evidence type="ECO:0000256" key="2">
    <source>
        <dbReference type="ARBA" id="ARBA00001946"/>
    </source>
</evidence>
<dbReference type="InterPro" id="IPR052170">
    <property type="entry name" value="M29_Exopeptidase"/>
</dbReference>
<dbReference type="Gene3D" id="3.40.1830.10">
    <property type="entry name" value="Thermophilic metalloprotease (M29)"/>
    <property type="match status" value="1"/>
</dbReference>
<evidence type="ECO:0000256" key="3">
    <source>
        <dbReference type="ARBA" id="ARBA00001947"/>
    </source>
</evidence>
<name>A0A2N5N7R5_9BACL</name>
<evidence type="ECO:0000256" key="7">
    <source>
        <dbReference type="ARBA" id="ARBA00022723"/>
    </source>
</evidence>
<gene>
    <name evidence="10" type="ORF">B8V81_4794</name>
</gene>
<evidence type="ECO:0000256" key="1">
    <source>
        <dbReference type="ARBA" id="ARBA00001941"/>
    </source>
</evidence>
<comment type="cofactor">
    <cofactor evidence="3">
        <name>Zn(2+)</name>
        <dbReference type="ChEBI" id="CHEBI:29105"/>
    </cofactor>
</comment>
<comment type="caution">
    <text evidence="10">The sequence shown here is derived from an EMBL/GenBank/DDBJ whole genome shotgun (WGS) entry which is preliminary data.</text>
</comment>
<dbReference type="SUPFAM" id="SSF144052">
    <property type="entry name" value="Thermophilic metalloprotease-like"/>
    <property type="match status" value="1"/>
</dbReference>
<dbReference type="EMBL" id="NFEZ01000004">
    <property type="protein sequence ID" value="PLT46363.1"/>
    <property type="molecule type" value="Genomic_DNA"/>
</dbReference>
<keyword evidence="5 10" id="KW-0031">Aminopeptidase</keyword>
<keyword evidence="8" id="KW-0378">Hydrolase</keyword>
<dbReference type="GO" id="GO:0008237">
    <property type="term" value="F:metallopeptidase activity"/>
    <property type="evidence" value="ECO:0007669"/>
    <property type="project" value="UniProtKB-KW"/>
</dbReference>
<dbReference type="PANTHER" id="PTHR34448:SF1">
    <property type="entry name" value="BLL6088 PROTEIN"/>
    <property type="match status" value="1"/>
</dbReference>
<reference evidence="10 11" key="1">
    <citation type="submission" date="2017-05" db="EMBL/GenBank/DDBJ databases">
        <title>Functional genome analysis of Paenibacillus pasadenensis strain R16: insights on endophytic life style and antifungal activity.</title>
        <authorList>
            <person name="Passera A."/>
            <person name="Marcolungo L."/>
            <person name="Casati P."/>
            <person name="Brasca M."/>
            <person name="Quaglino F."/>
            <person name="Delledonne M."/>
        </authorList>
    </citation>
    <scope>NUCLEOTIDE SEQUENCE [LARGE SCALE GENOMIC DNA]</scope>
    <source>
        <strain evidence="10 11">R16</strain>
    </source>
</reference>
<dbReference type="InterPro" id="IPR035097">
    <property type="entry name" value="M29_N-terminal"/>
</dbReference>
<comment type="cofactor">
    <cofactor evidence="1">
        <name>Co(2+)</name>
        <dbReference type="ChEBI" id="CHEBI:48828"/>
    </cofactor>
</comment>
<comment type="similarity">
    <text evidence="4">Belongs to the peptidase M29 family.</text>
</comment>
<evidence type="ECO:0000313" key="10">
    <source>
        <dbReference type="EMBL" id="PLT46363.1"/>
    </source>
</evidence>
<dbReference type="AlphaFoldDB" id="A0A2N5N7R5"/>
<keyword evidence="9" id="KW-0482">Metalloprotease</keyword>
<protein>
    <submittedName>
        <fullName evidence="10">Aminopeptidase</fullName>
    </submittedName>
</protein>
<evidence type="ECO:0000256" key="4">
    <source>
        <dbReference type="ARBA" id="ARBA00008236"/>
    </source>
</evidence>
<dbReference type="GO" id="GO:0006508">
    <property type="term" value="P:proteolysis"/>
    <property type="evidence" value="ECO:0007669"/>
    <property type="project" value="UniProtKB-KW"/>
</dbReference>
<accession>A0A2N5N7R5</accession>
<dbReference type="InterPro" id="IPR000787">
    <property type="entry name" value="Peptidase_M29"/>
</dbReference>
<evidence type="ECO:0000256" key="6">
    <source>
        <dbReference type="ARBA" id="ARBA00022670"/>
    </source>
</evidence>
<dbReference type="GO" id="GO:0046872">
    <property type="term" value="F:metal ion binding"/>
    <property type="evidence" value="ECO:0007669"/>
    <property type="project" value="UniProtKB-KW"/>
</dbReference>
<dbReference type="GO" id="GO:0004177">
    <property type="term" value="F:aminopeptidase activity"/>
    <property type="evidence" value="ECO:0007669"/>
    <property type="project" value="UniProtKB-KW"/>
</dbReference>
<keyword evidence="7" id="KW-0479">Metal-binding</keyword>
<evidence type="ECO:0000256" key="8">
    <source>
        <dbReference type="ARBA" id="ARBA00022801"/>
    </source>
</evidence>
<evidence type="ECO:0000256" key="9">
    <source>
        <dbReference type="ARBA" id="ARBA00023049"/>
    </source>
</evidence>
<evidence type="ECO:0000313" key="11">
    <source>
        <dbReference type="Proteomes" id="UP000234789"/>
    </source>
</evidence>
<keyword evidence="6" id="KW-0645">Protease</keyword>